<comment type="caution">
    <text evidence="2">The sequence shown here is derived from an EMBL/GenBank/DDBJ whole genome shotgun (WGS) entry which is preliminary data.</text>
</comment>
<dbReference type="EMBL" id="BMNE01000001">
    <property type="protein sequence ID" value="GGN67654.1"/>
    <property type="molecule type" value="Genomic_DNA"/>
</dbReference>
<proteinExistence type="predicted"/>
<accession>A0ABQ2K686</accession>
<sequence>MWNSAVIDPSRSSWGKNITFTTGPAKRRCPLFPAAARMSTRPHRWCRNAPIRSACTRRTSDATVSPWPSTIGSGTTLTKTPPDRRNTAVVRPETGILTMTSSLPVIRARYIPNAAITTAAGVASSRVAE</sequence>
<evidence type="ECO:0000313" key="3">
    <source>
        <dbReference type="Proteomes" id="UP000658127"/>
    </source>
</evidence>
<feature type="compositionally biased region" description="Polar residues" evidence="1">
    <location>
        <begin position="61"/>
        <end position="79"/>
    </location>
</feature>
<dbReference type="Proteomes" id="UP000658127">
    <property type="component" value="Unassembled WGS sequence"/>
</dbReference>
<feature type="region of interest" description="Disordered" evidence="1">
    <location>
        <begin position="57"/>
        <end position="86"/>
    </location>
</feature>
<reference evidence="3" key="1">
    <citation type="journal article" date="2019" name="Int. J. Syst. Evol. Microbiol.">
        <title>The Global Catalogue of Microorganisms (GCM) 10K type strain sequencing project: providing services to taxonomists for standard genome sequencing and annotation.</title>
        <authorList>
            <consortium name="The Broad Institute Genomics Platform"/>
            <consortium name="The Broad Institute Genome Sequencing Center for Infectious Disease"/>
            <person name="Wu L."/>
            <person name="Ma J."/>
        </authorList>
    </citation>
    <scope>NUCLEOTIDE SEQUENCE [LARGE SCALE GENOMIC DNA]</scope>
    <source>
        <strain evidence="3">CGMCC 4.7329</strain>
    </source>
</reference>
<gene>
    <name evidence="2" type="ORF">GCM10011610_04100</name>
</gene>
<evidence type="ECO:0000313" key="2">
    <source>
        <dbReference type="EMBL" id="GGN67654.1"/>
    </source>
</evidence>
<protein>
    <submittedName>
        <fullName evidence="2">Uncharacterized protein</fullName>
    </submittedName>
</protein>
<keyword evidence="3" id="KW-1185">Reference proteome</keyword>
<organism evidence="2 3">
    <name type="scientific">Nocardia rhizosphaerihabitans</name>
    <dbReference type="NCBI Taxonomy" id="1691570"/>
    <lineage>
        <taxon>Bacteria</taxon>
        <taxon>Bacillati</taxon>
        <taxon>Actinomycetota</taxon>
        <taxon>Actinomycetes</taxon>
        <taxon>Mycobacteriales</taxon>
        <taxon>Nocardiaceae</taxon>
        <taxon>Nocardia</taxon>
    </lineage>
</organism>
<name>A0ABQ2K686_9NOCA</name>
<evidence type="ECO:0000256" key="1">
    <source>
        <dbReference type="SAM" id="MobiDB-lite"/>
    </source>
</evidence>